<evidence type="ECO:0000313" key="2">
    <source>
        <dbReference type="Proteomes" id="UP001054889"/>
    </source>
</evidence>
<reference evidence="1" key="1">
    <citation type="journal article" date="2018" name="DNA Res.">
        <title>Multiple hybrid de novo genome assembly of finger millet, an orphan allotetraploid crop.</title>
        <authorList>
            <person name="Hatakeyama M."/>
            <person name="Aluri S."/>
            <person name="Balachadran M.T."/>
            <person name="Sivarajan S.R."/>
            <person name="Patrignani A."/>
            <person name="Gruter S."/>
            <person name="Poveda L."/>
            <person name="Shimizu-Inatsugi R."/>
            <person name="Baeten J."/>
            <person name="Francoijs K.J."/>
            <person name="Nataraja K.N."/>
            <person name="Reddy Y.A.N."/>
            <person name="Phadnis S."/>
            <person name="Ravikumar R.L."/>
            <person name="Schlapbach R."/>
            <person name="Sreeman S.M."/>
            <person name="Shimizu K.K."/>
        </authorList>
    </citation>
    <scope>NUCLEOTIDE SEQUENCE</scope>
</reference>
<sequence length="57" mass="6312">MLGAWVIWKHHNSCVFDSAWPSMNELLCVFREECHLWALAGAQGLKELGQGQEGVAG</sequence>
<protein>
    <submittedName>
        <fullName evidence="1">Uncharacterized protein</fullName>
    </submittedName>
</protein>
<dbReference type="EMBL" id="BQKI01000088">
    <property type="protein sequence ID" value="GJN35743.1"/>
    <property type="molecule type" value="Genomic_DNA"/>
</dbReference>
<dbReference type="AlphaFoldDB" id="A0AAV5FIX7"/>
<accession>A0AAV5FIX7</accession>
<dbReference type="Proteomes" id="UP001054889">
    <property type="component" value="Unassembled WGS sequence"/>
</dbReference>
<name>A0AAV5FIX7_ELECO</name>
<reference evidence="1" key="2">
    <citation type="submission" date="2021-12" db="EMBL/GenBank/DDBJ databases">
        <title>Resequencing data analysis of finger millet.</title>
        <authorList>
            <person name="Hatakeyama M."/>
            <person name="Aluri S."/>
            <person name="Balachadran M.T."/>
            <person name="Sivarajan S.R."/>
            <person name="Poveda L."/>
            <person name="Shimizu-Inatsugi R."/>
            <person name="Schlapbach R."/>
            <person name="Sreeman S.M."/>
            <person name="Shimizu K.K."/>
        </authorList>
    </citation>
    <scope>NUCLEOTIDE SEQUENCE</scope>
</reference>
<evidence type="ECO:0000313" key="1">
    <source>
        <dbReference type="EMBL" id="GJN35743.1"/>
    </source>
</evidence>
<gene>
    <name evidence="1" type="primary">gb24546</name>
    <name evidence="1" type="ORF">PR202_gb24546</name>
</gene>
<proteinExistence type="predicted"/>
<comment type="caution">
    <text evidence="1">The sequence shown here is derived from an EMBL/GenBank/DDBJ whole genome shotgun (WGS) entry which is preliminary data.</text>
</comment>
<keyword evidence="2" id="KW-1185">Reference proteome</keyword>
<organism evidence="1 2">
    <name type="scientific">Eleusine coracana subsp. coracana</name>
    <dbReference type="NCBI Taxonomy" id="191504"/>
    <lineage>
        <taxon>Eukaryota</taxon>
        <taxon>Viridiplantae</taxon>
        <taxon>Streptophyta</taxon>
        <taxon>Embryophyta</taxon>
        <taxon>Tracheophyta</taxon>
        <taxon>Spermatophyta</taxon>
        <taxon>Magnoliopsida</taxon>
        <taxon>Liliopsida</taxon>
        <taxon>Poales</taxon>
        <taxon>Poaceae</taxon>
        <taxon>PACMAD clade</taxon>
        <taxon>Chloridoideae</taxon>
        <taxon>Cynodonteae</taxon>
        <taxon>Eleusininae</taxon>
        <taxon>Eleusine</taxon>
    </lineage>
</organism>